<feature type="transmembrane region" description="Helical" evidence="7">
    <location>
        <begin position="362"/>
        <end position="380"/>
    </location>
</feature>
<evidence type="ECO:0000256" key="7">
    <source>
        <dbReference type="SAM" id="Phobius"/>
    </source>
</evidence>
<evidence type="ECO:0000256" key="3">
    <source>
        <dbReference type="ARBA" id="ARBA00022475"/>
    </source>
</evidence>
<feature type="transmembrane region" description="Helical" evidence="7">
    <location>
        <begin position="449"/>
        <end position="471"/>
    </location>
</feature>
<feature type="transmembrane region" description="Helical" evidence="7">
    <location>
        <begin position="287"/>
        <end position="310"/>
    </location>
</feature>
<feature type="transmembrane region" description="Helical" evidence="7">
    <location>
        <begin position="386"/>
        <end position="405"/>
    </location>
</feature>
<reference evidence="8 9" key="1">
    <citation type="submission" date="2020-08" db="EMBL/GenBank/DDBJ databases">
        <title>Genomic Encyclopedia of Type Strains, Phase IV (KMG-IV): sequencing the most valuable type-strain genomes for metagenomic binning, comparative biology and taxonomic classification.</title>
        <authorList>
            <person name="Goeker M."/>
        </authorList>
    </citation>
    <scope>NUCLEOTIDE SEQUENCE [LARGE SCALE GENOMIC DNA]</scope>
    <source>
        <strain evidence="8 9">DSM 29781</strain>
    </source>
</reference>
<dbReference type="AlphaFoldDB" id="A0A7W8HDG4"/>
<sequence length="496" mass="53219">MKFRKWGSGEVSIAQGTLLVVGMRWTDRAIGLLSTIILARLLVPEDFGVVAMATMAIGLAAVFLDLGVNIALIQNPNATQAHYNAAFTLRVMQTTCLALLMWFGAPLAADYFNDARVTPVLRWLALGIVIGGFENVGVITFQKEMRFGQEFKFAFLRRFMAFITVVTAAWFLRSYWALVIGTLAGKVLGVGLSYLAHPMRPRFSTQKIGEIFSVSQWVLVRGIGAYLDNNLHRILVGRRASAATLGAYTLADEISAMPSSELLAPLNRVLFPGFVRAKDQPGELKRLFLLAQGLQTLVGIPAAVGLALVAPEAVAVLLGERWMAAVPFVQLLALAGALQAITTSPGYVLITLGAVRWSAAVVWFRVALFLPLAFLLFPASGAEDLAMLRVLCMAAGLGLSILLLLRTFPEVRLREVLATVSRPILAAGAMAAALTWGLGGVALPPLVALALKVAVGALAYAAALALLWFLVGRPPGAERYLVEKVESILGRKGLAK</sequence>
<protein>
    <submittedName>
        <fullName evidence="8">O-antigen/teichoic acid export membrane protein</fullName>
    </submittedName>
</protein>
<feature type="transmembrane region" description="Helical" evidence="7">
    <location>
        <begin position="322"/>
        <end position="350"/>
    </location>
</feature>
<dbReference type="CDD" id="cd13127">
    <property type="entry name" value="MATE_tuaB_like"/>
    <property type="match status" value="1"/>
</dbReference>
<proteinExistence type="inferred from homology"/>
<keyword evidence="6 7" id="KW-0472">Membrane</keyword>
<dbReference type="InterPro" id="IPR050833">
    <property type="entry name" value="Poly_Biosynth_Transport"/>
</dbReference>
<evidence type="ECO:0000256" key="6">
    <source>
        <dbReference type="ARBA" id="ARBA00023136"/>
    </source>
</evidence>
<dbReference type="PANTHER" id="PTHR30250:SF10">
    <property type="entry name" value="LIPOPOLYSACCHARIDE BIOSYNTHESIS PROTEIN WZXC"/>
    <property type="match status" value="1"/>
</dbReference>
<dbReference type="Proteomes" id="UP000532440">
    <property type="component" value="Unassembled WGS sequence"/>
</dbReference>
<comment type="similarity">
    <text evidence="2">Belongs to the polysaccharide synthase family.</text>
</comment>
<evidence type="ECO:0000313" key="8">
    <source>
        <dbReference type="EMBL" id="MBB5270032.1"/>
    </source>
</evidence>
<feature type="transmembrane region" description="Helical" evidence="7">
    <location>
        <begin position="85"/>
        <end position="108"/>
    </location>
</feature>
<dbReference type="GO" id="GO:0005886">
    <property type="term" value="C:plasma membrane"/>
    <property type="evidence" value="ECO:0007669"/>
    <property type="project" value="UniProtKB-SubCell"/>
</dbReference>
<feature type="transmembrane region" description="Helical" evidence="7">
    <location>
        <begin position="178"/>
        <end position="197"/>
    </location>
</feature>
<dbReference type="Pfam" id="PF13440">
    <property type="entry name" value="Polysacc_synt_3"/>
    <property type="match status" value="1"/>
</dbReference>
<evidence type="ECO:0000256" key="1">
    <source>
        <dbReference type="ARBA" id="ARBA00004651"/>
    </source>
</evidence>
<comment type="subcellular location">
    <subcellularLocation>
        <location evidence="1">Cell membrane</location>
        <topology evidence="1">Multi-pass membrane protein</topology>
    </subcellularLocation>
</comment>
<keyword evidence="4 7" id="KW-0812">Transmembrane</keyword>
<evidence type="ECO:0000256" key="5">
    <source>
        <dbReference type="ARBA" id="ARBA00022989"/>
    </source>
</evidence>
<feature type="transmembrane region" description="Helical" evidence="7">
    <location>
        <begin position="49"/>
        <end position="73"/>
    </location>
</feature>
<organism evidence="8 9">
    <name type="scientific">Quisquiliibacterium transsilvanicum</name>
    <dbReference type="NCBI Taxonomy" id="1549638"/>
    <lineage>
        <taxon>Bacteria</taxon>
        <taxon>Pseudomonadati</taxon>
        <taxon>Pseudomonadota</taxon>
        <taxon>Betaproteobacteria</taxon>
        <taxon>Burkholderiales</taxon>
        <taxon>Burkholderiaceae</taxon>
        <taxon>Quisquiliibacterium</taxon>
    </lineage>
</organism>
<keyword evidence="3" id="KW-1003">Cell membrane</keyword>
<keyword evidence="5 7" id="KW-1133">Transmembrane helix</keyword>
<dbReference type="PANTHER" id="PTHR30250">
    <property type="entry name" value="PST FAMILY PREDICTED COLANIC ACID TRANSPORTER"/>
    <property type="match status" value="1"/>
</dbReference>
<keyword evidence="9" id="KW-1185">Reference proteome</keyword>
<feature type="transmembrane region" description="Helical" evidence="7">
    <location>
        <begin position="153"/>
        <end position="172"/>
    </location>
</feature>
<evidence type="ECO:0000256" key="2">
    <source>
        <dbReference type="ARBA" id="ARBA00007430"/>
    </source>
</evidence>
<accession>A0A7W8HDG4</accession>
<dbReference type="RefSeq" id="WP_183963106.1">
    <property type="nucleotide sequence ID" value="NZ_BAABEW010000003.1"/>
</dbReference>
<feature type="transmembrane region" description="Helical" evidence="7">
    <location>
        <begin position="120"/>
        <end position="141"/>
    </location>
</feature>
<feature type="transmembrane region" description="Helical" evidence="7">
    <location>
        <begin position="425"/>
        <end position="443"/>
    </location>
</feature>
<evidence type="ECO:0000256" key="4">
    <source>
        <dbReference type="ARBA" id="ARBA00022692"/>
    </source>
</evidence>
<comment type="caution">
    <text evidence="8">The sequence shown here is derived from an EMBL/GenBank/DDBJ whole genome shotgun (WGS) entry which is preliminary data.</text>
</comment>
<evidence type="ECO:0000313" key="9">
    <source>
        <dbReference type="Proteomes" id="UP000532440"/>
    </source>
</evidence>
<gene>
    <name evidence="8" type="ORF">HNQ70_000016</name>
</gene>
<dbReference type="EMBL" id="JACHGB010000001">
    <property type="protein sequence ID" value="MBB5270032.1"/>
    <property type="molecule type" value="Genomic_DNA"/>
</dbReference>
<name>A0A7W8HDG4_9BURK</name>